<sequence>MNTNTTHNPNTPANGNSPITVRYPNVILDDNNKIATSYLDNGTPATTPNNGKITVSQNTNTTPQSYPNVIPNNPKITLSQNTDNGIITAQNNGKITASNAIQIDPYDLSTKQGTLQSLQTCLDDIGIVLSLVIHEANPTTARALARLMQIGAETWSDIAQSEIECLDEYLDGTQWERKRNGGQA</sequence>
<proteinExistence type="predicted"/>
<dbReference type="AlphaFoldDB" id="A0AAX3EYR1"/>
<feature type="region of interest" description="Disordered" evidence="1">
    <location>
        <begin position="1"/>
        <end position="21"/>
    </location>
</feature>
<gene>
    <name evidence="2" type="ORF">LP129_06060</name>
</gene>
<dbReference type="KEGG" id="mboi:DQF64_05830"/>
<organism evidence="2 3">
    <name type="scientific">Moraxella bovis</name>
    <dbReference type="NCBI Taxonomy" id="476"/>
    <lineage>
        <taxon>Bacteria</taxon>
        <taxon>Pseudomonadati</taxon>
        <taxon>Pseudomonadota</taxon>
        <taxon>Gammaproteobacteria</taxon>
        <taxon>Moraxellales</taxon>
        <taxon>Moraxellaceae</taxon>
        <taxon>Moraxella</taxon>
    </lineage>
</organism>
<accession>A0AAX3EYR1</accession>
<name>A0AAX3EYR1_MORBO</name>
<feature type="compositionally biased region" description="Low complexity" evidence="1">
    <location>
        <begin position="1"/>
        <end position="16"/>
    </location>
</feature>
<reference evidence="2 3" key="1">
    <citation type="journal article" date="2022" name="BMC Microbiol.">
        <title>Whole genome sequencing of Moraxella bovis strains from North America reveals two genotypes with different genetic determinants.</title>
        <authorList>
            <person name="Wynn E.L."/>
            <person name="Hille M.M."/>
            <person name="Loy J.D."/>
            <person name="Schuller G."/>
            <person name="Kuhn K.L."/>
            <person name="Dickey A.M."/>
            <person name="Bono J.L."/>
            <person name="Clawson M.L."/>
        </authorList>
    </citation>
    <scope>NUCLEOTIDE SEQUENCE [LARGE SCALE GENOMIC DNA]</scope>
    <source>
        <strain evidence="2 3">SAM57978</strain>
    </source>
</reference>
<evidence type="ECO:0000313" key="2">
    <source>
        <dbReference type="EMBL" id="UZA52695.1"/>
    </source>
</evidence>
<dbReference type="Proteomes" id="UP001163283">
    <property type="component" value="Chromosome"/>
</dbReference>
<dbReference type="EMBL" id="CP087781">
    <property type="protein sequence ID" value="UZA52695.1"/>
    <property type="molecule type" value="Genomic_DNA"/>
</dbReference>
<protein>
    <submittedName>
        <fullName evidence="2">Uncharacterized protein</fullName>
    </submittedName>
</protein>
<evidence type="ECO:0000313" key="3">
    <source>
        <dbReference type="Proteomes" id="UP001163283"/>
    </source>
</evidence>
<dbReference type="RefSeq" id="WP_112742145.1">
    <property type="nucleotide sequence ID" value="NZ_CP030241.1"/>
</dbReference>
<evidence type="ECO:0000256" key="1">
    <source>
        <dbReference type="SAM" id="MobiDB-lite"/>
    </source>
</evidence>